<keyword evidence="10" id="KW-0808">Transferase</keyword>
<dbReference type="EMBL" id="JQFK01000017">
    <property type="protein sequence ID" value="KGK38610.1"/>
    <property type="molecule type" value="Genomic_DNA"/>
</dbReference>
<dbReference type="InterPro" id="IPR008928">
    <property type="entry name" value="6-hairpin_glycosidase_sf"/>
</dbReference>
<evidence type="ECO:0000256" key="9">
    <source>
        <dbReference type="ARBA" id="ARBA00022676"/>
    </source>
</evidence>
<evidence type="ECO:0000259" key="18">
    <source>
        <dbReference type="Pfam" id="PF14699"/>
    </source>
</evidence>
<dbReference type="Gene3D" id="3.20.20.80">
    <property type="entry name" value="Glycosidases"/>
    <property type="match status" value="2"/>
</dbReference>
<evidence type="ECO:0000256" key="14">
    <source>
        <dbReference type="ARBA" id="ARBA00023295"/>
    </source>
</evidence>
<comment type="caution">
    <text evidence="21">The sequence shown here is derived from an EMBL/GenBank/DDBJ whole genome shotgun (WGS) entry which is preliminary data.</text>
</comment>
<dbReference type="GO" id="GO:0005980">
    <property type="term" value="P:glycogen catabolic process"/>
    <property type="evidence" value="ECO:0007669"/>
    <property type="project" value="EnsemblFungi"/>
</dbReference>
<dbReference type="eggNOG" id="KOG3625">
    <property type="taxonomic scope" value="Eukaryota"/>
</dbReference>
<dbReference type="InterPro" id="IPR017853">
    <property type="entry name" value="GH"/>
</dbReference>
<protein>
    <recommendedName>
        <fullName evidence="7">Glycogen debranching enzyme</fullName>
        <ecNumber evidence="5">2.4.1.25</ecNumber>
        <ecNumber evidence="6">3.2.1.33</ecNumber>
    </recommendedName>
    <alternativeName>
        <fullName evidence="16">Glycogen debrancher</fullName>
    </alternativeName>
</protein>
<name>A0A099P130_PICKU</name>
<dbReference type="PANTHER" id="PTHR10569">
    <property type="entry name" value="GLYCOGEN DEBRANCHING ENZYME"/>
    <property type="match status" value="1"/>
</dbReference>
<evidence type="ECO:0000256" key="6">
    <source>
        <dbReference type="ARBA" id="ARBA00012778"/>
    </source>
</evidence>
<dbReference type="EC" id="2.4.1.25" evidence="5"/>
<evidence type="ECO:0000313" key="21">
    <source>
        <dbReference type="EMBL" id="KGK38610.1"/>
    </source>
</evidence>
<gene>
    <name evidence="21" type="ORF">JL09_g2179</name>
</gene>
<dbReference type="Pfam" id="PF14699">
    <property type="entry name" value="hGDE_N"/>
    <property type="match status" value="1"/>
</dbReference>
<dbReference type="PANTHER" id="PTHR10569:SF2">
    <property type="entry name" value="GLYCOGEN DEBRANCHING ENZYME"/>
    <property type="match status" value="1"/>
</dbReference>
<evidence type="ECO:0000256" key="13">
    <source>
        <dbReference type="ARBA" id="ARBA00023268"/>
    </source>
</evidence>
<evidence type="ECO:0000256" key="2">
    <source>
        <dbReference type="ARBA" id="ARBA00000927"/>
    </source>
</evidence>
<keyword evidence="8" id="KW-0963">Cytoplasm</keyword>
<dbReference type="InterPro" id="IPR010401">
    <property type="entry name" value="AGL/Gdb1"/>
</dbReference>
<dbReference type="FunFam" id="3.20.20.80:FF:000242">
    <property type="entry name" value="Glycogen debranching enzyme Gdb1, putative"/>
    <property type="match status" value="1"/>
</dbReference>
<dbReference type="GO" id="GO:0005978">
    <property type="term" value="P:glycogen biosynthetic process"/>
    <property type="evidence" value="ECO:0007669"/>
    <property type="project" value="UniProtKB-KW"/>
</dbReference>
<dbReference type="Pfam" id="PF14701">
    <property type="entry name" value="hDGE_amylase"/>
    <property type="match status" value="1"/>
</dbReference>
<dbReference type="GO" id="GO:0004134">
    <property type="term" value="F:4-alpha-glucanotransferase activity"/>
    <property type="evidence" value="ECO:0007669"/>
    <property type="project" value="UniProtKB-EC"/>
</dbReference>
<comment type="catalytic activity">
    <reaction evidence="2">
        <text>Hydrolysis of (1-&gt;6)-alpha-D-glucosidic branch linkages in glycogen phosphorylase limit dextrin.</text>
        <dbReference type="EC" id="3.2.1.33"/>
    </reaction>
</comment>
<dbReference type="SUPFAM" id="SSF51445">
    <property type="entry name" value="(Trans)glycosidases"/>
    <property type="match status" value="1"/>
</dbReference>
<organism evidence="21 22">
    <name type="scientific">Pichia kudriavzevii</name>
    <name type="common">Yeast</name>
    <name type="synonym">Issatchenkia orientalis</name>
    <dbReference type="NCBI Taxonomy" id="4909"/>
    <lineage>
        <taxon>Eukaryota</taxon>
        <taxon>Fungi</taxon>
        <taxon>Dikarya</taxon>
        <taxon>Ascomycota</taxon>
        <taxon>Saccharomycotina</taxon>
        <taxon>Pichiomycetes</taxon>
        <taxon>Pichiales</taxon>
        <taxon>Pichiaceae</taxon>
        <taxon>Pichia</taxon>
    </lineage>
</organism>
<sequence>MTKVVLLRIGDRGEPVVANSHKGVLTFPACPPNLDAPEDAPLFTLRFYIVSGSKICNDGKIWTNVRNNYHDEFDRFKFTSHDIETSIYKDVKLDIKIFSPGSYSYYVTYSDLNAQEEEVEKVSETYNFVVPPSLFINNKYLTFNSISMQSVVSKWVGNDFNRDWIPLLENIRDKGYNMVHFTPLQKRGESNSPYSIYDQFQFDDVFRTEDDVKRMVNLLHDKYGILSLTDIVFNHTANNSDWLKEHPESGYNEETAPHLIPAIKLDSLLQDFSENLTHFGYSPYIENENDLQRIMDGIKIHVLGELKLWEFYIINIPVHINELEEYWKSPNITFEKVEIPEETTSNLKKLADFIVEHCKVKDFNILGERFANKLNIKKFANILANIYGFDSETYEIKENAKIILDEINLPLYHDYDADNEVLCTQLYNRSKYLRLDENGPKLGEVTKKAPLTEQYFTKVEDKNGKVWSLANNGWIWGGNPLVDFASSESRAYLRREVIVWGDCVKLRYGTKPEDSPYLWERMINYSKMSARLFDGFRIDNCHSTPIHVGIAMLDAARKVNPNLYVAAELFTGSEEYDIIFVQKLGISSLIREAMQAHSVSELSRLCHKHGGRPIGSYRWIPLDSIAYPAKKSEYLKSCDEEIKFKSEVPIPPLVTSDEPHALFMDCTHDNEMPAQKRTVEDTLPTAALVAFCSCANGTTMGFDECYPKLLDVVKETRKYSYGKDMGIAKVKKLLSDIRQDIANQSTDDMERNETYVHHENEFITIHRFNAKTCKGYLLVARTKFYQDGDQTLSPIVLHGMKATPQFSYALLDKSYEDGAAKGDGFIHPKKTELLKLDPLKCDFDLDSSTTTIFTPGYFPQGSIAVVATETIGCGSDLDDFVRTGAFEAAKDLTLNDINAILYRCESEERDATNGESGVYYVPGYGPLVYAGIQGWVSLLKNIIENNELAHPLSNHLREGKWALDYVSNRLIPYENDENDIHKFRNWLESRFYRLKDTPNFLIPRFFALIVGVAYEALRFRALQLMSDMIQNSTVFIQSLAMVSVQMVGKTNSASIDPFKQIPSLAAGLPHFSHDFMRCWGRDVFISARGLLLSTERYSVARDHILCFAKTLKHGLIPNLLGSGREPRYNARDAVWFYLQFIQDYIELVPNGSDILKETVKRRFPLDDTYVPFDDPRAFKTESTIEDIIYEVLARHARGIKYREANAGPQIDSQMRDEGFNVEIHVDWNNGLVFGGNPWNCGTWMDKMGESVCAGNKGYPGTPRDGAAIEINGLMKSAIRFVIELNEKGLFKYDHVINQHGDKVTFKAWDKLLVDNFERCFYIPTHPSEDKNYDINNKAVHRRGIYKDLYKSSKEYEDYQLRGNFPIAYNVAPELFKRKHAYVAIRMTDKVLAGPIGLKTLDPQDHDYRPYYHNGIDNSDFATSKGRNYHQGPEWVWIYGYFIRAFAKLHFEEIDRCTIDKCIPSQYLYQLIWKRLSKHKKWLSESEWSGLTELTNQDGALCPDSCPTQAWSASCILDLYMDVWFEYGRGFRQVDV</sequence>
<keyword evidence="11" id="KW-0378">Hydrolase</keyword>
<dbReference type="InterPro" id="IPR032792">
    <property type="entry name" value="AGL_glucanoTrfase"/>
</dbReference>
<evidence type="ECO:0000259" key="19">
    <source>
        <dbReference type="Pfam" id="PF14701"/>
    </source>
</evidence>
<accession>A0A099P130</accession>
<evidence type="ECO:0000313" key="22">
    <source>
        <dbReference type="Proteomes" id="UP000029867"/>
    </source>
</evidence>
<feature type="domain" description="Glycogen debranching enzyme glucanotransferase" evidence="19">
    <location>
        <begin position="139"/>
        <end position="564"/>
    </location>
</feature>
<evidence type="ECO:0000256" key="8">
    <source>
        <dbReference type="ARBA" id="ARBA00022490"/>
    </source>
</evidence>
<evidence type="ECO:0000256" key="16">
    <source>
        <dbReference type="ARBA" id="ARBA00031477"/>
    </source>
</evidence>
<keyword evidence="13" id="KW-0511">Multifunctional enzyme</keyword>
<dbReference type="VEuPathDB" id="FungiDB:C5L36_0C11440"/>
<keyword evidence="12" id="KW-0320">Glycogen biosynthesis</keyword>
<comment type="catalytic activity">
    <reaction evidence="1">
        <text>Transfers a segment of a (1-&gt;4)-alpha-D-glucan to a new position in an acceptor, which may be glucose or a (1-&gt;4)-alpha-D-glucan.</text>
        <dbReference type="EC" id="2.4.1.25"/>
    </reaction>
</comment>
<dbReference type="Pfam" id="PF14702">
    <property type="entry name" value="hGDE_central"/>
    <property type="match status" value="1"/>
</dbReference>
<dbReference type="Pfam" id="PF06202">
    <property type="entry name" value="GDE_C"/>
    <property type="match status" value="1"/>
</dbReference>
<dbReference type="NCBIfam" id="TIGR01531">
    <property type="entry name" value="glyc_debranch"/>
    <property type="match status" value="1"/>
</dbReference>
<dbReference type="GO" id="GO:0004135">
    <property type="term" value="F:amylo-alpha-1,6-glucosidase activity"/>
    <property type="evidence" value="ECO:0007669"/>
    <property type="project" value="UniProtKB-EC"/>
</dbReference>
<dbReference type="HOGENOM" id="CLU_001517_2_0_1"/>
<evidence type="ECO:0000256" key="7">
    <source>
        <dbReference type="ARBA" id="ARBA00020723"/>
    </source>
</evidence>
<evidence type="ECO:0000256" key="3">
    <source>
        <dbReference type="ARBA" id="ARBA00003530"/>
    </source>
</evidence>
<evidence type="ECO:0000256" key="4">
    <source>
        <dbReference type="ARBA" id="ARBA00004496"/>
    </source>
</evidence>
<evidence type="ECO:0000256" key="12">
    <source>
        <dbReference type="ARBA" id="ARBA00023056"/>
    </source>
</evidence>
<comment type="subcellular location">
    <subcellularLocation>
        <location evidence="4">Cytoplasm</location>
    </subcellularLocation>
</comment>
<dbReference type="SUPFAM" id="SSF48208">
    <property type="entry name" value="Six-hairpin glycosidases"/>
    <property type="match status" value="1"/>
</dbReference>
<reference evidence="22" key="1">
    <citation type="journal article" date="2014" name="Microb. Cell Fact.">
        <title>Exploiting Issatchenkia orientalis SD108 for succinic acid production.</title>
        <authorList>
            <person name="Xiao H."/>
            <person name="Shao Z."/>
            <person name="Jiang Y."/>
            <person name="Dole S."/>
            <person name="Zhao H."/>
        </authorList>
    </citation>
    <scope>NUCLEOTIDE SEQUENCE [LARGE SCALE GENOMIC DNA]</scope>
    <source>
        <strain evidence="22">SD108</strain>
    </source>
</reference>
<dbReference type="InterPro" id="IPR032788">
    <property type="entry name" value="AGL_central"/>
</dbReference>
<dbReference type="InterPro" id="IPR032790">
    <property type="entry name" value="GDE_C"/>
</dbReference>
<feature type="domain" description="Glycogen debranching enzyme C-terminal" evidence="17">
    <location>
        <begin position="1043"/>
        <end position="1517"/>
    </location>
</feature>
<dbReference type="GO" id="GO:0005737">
    <property type="term" value="C:cytoplasm"/>
    <property type="evidence" value="ECO:0007669"/>
    <property type="project" value="UniProtKB-SubCell"/>
</dbReference>
<evidence type="ECO:0000256" key="10">
    <source>
        <dbReference type="ARBA" id="ARBA00022679"/>
    </source>
</evidence>
<feature type="domain" description="Eukaryotic glycogen debranching enzyme N-terminal" evidence="18">
    <location>
        <begin position="45"/>
        <end position="137"/>
    </location>
</feature>
<dbReference type="EC" id="3.2.1.33" evidence="6"/>
<dbReference type="CDD" id="cd11327">
    <property type="entry name" value="AmyAc_Glg_debranch_2"/>
    <property type="match status" value="1"/>
</dbReference>
<dbReference type="InterPro" id="IPR012341">
    <property type="entry name" value="6hp_glycosidase-like_sf"/>
</dbReference>
<dbReference type="InterPro" id="IPR006421">
    <property type="entry name" value="Glycogen_debranch_met"/>
</dbReference>
<keyword evidence="14" id="KW-0326">Glycosidase</keyword>
<evidence type="ECO:0000259" key="17">
    <source>
        <dbReference type="Pfam" id="PF06202"/>
    </source>
</evidence>
<dbReference type="InterPro" id="IPR029436">
    <property type="entry name" value="AGL_euk_N"/>
</dbReference>
<dbReference type="Proteomes" id="UP000029867">
    <property type="component" value="Unassembled WGS sequence"/>
</dbReference>
<proteinExistence type="inferred from homology"/>
<evidence type="ECO:0000256" key="5">
    <source>
        <dbReference type="ARBA" id="ARBA00012560"/>
    </source>
</evidence>
<comment type="function">
    <text evidence="3">Multifunctional enzyme acting as 1,4-alpha-D-glucan:1,4-alpha-D-glucan 4-alpha-D-glycosyltransferase and amylo-1,6-glucosidase in glycogen degradation.</text>
</comment>
<evidence type="ECO:0000256" key="15">
    <source>
        <dbReference type="ARBA" id="ARBA00025780"/>
    </source>
</evidence>
<comment type="similarity">
    <text evidence="15">Belongs to the glycogen debranching enzyme family.</text>
</comment>
<dbReference type="FunFam" id="1.50.10.10:FF:000039">
    <property type="entry name" value="Glycogen debranching enzyme Gdb1, putative"/>
    <property type="match status" value="1"/>
</dbReference>
<evidence type="ECO:0000259" key="20">
    <source>
        <dbReference type="Pfam" id="PF14702"/>
    </source>
</evidence>
<evidence type="ECO:0000256" key="11">
    <source>
        <dbReference type="ARBA" id="ARBA00022801"/>
    </source>
</evidence>
<evidence type="ECO:0000256" key="1">
    <source>
        <dbReference type="ARBA" id="ARBA00000439"/>
    </source>
</evidence>
<feature type="domain" description="Glycogen debranching enzyme central" evidence="20">
    <location>
        <begin position="726"/>
        <end position="970"/>
    </location>
</feature>
<dbReference type="Gene3D" id="1.50.10.10">
    <property type="match status" value="1"/>
</dbReference>
<keyword evidence="9" id="KW-0328">Glycosyltransferase</keyword>